<evidence type="ECO:0000313" key="2">
    <source>
        <dbReference type="EMBL" id="OJD20128.1"/>
    </source>
</evidence>
<gene>
    <name evidence="2" type="ORF">ACJ73_08542</name>
</gene>
<comment type="caution">
    <text evidence="2">The sequence shown here is derived from an EMBL/GenBank/DDBJ whole genome shotgun (WGS) entry which is preliminary data.</text>
</comment>
<proteinExistence type="predicted"/>
<accession>A0A1J9PUQ7</accession>
<sequence length="306" mass="34201">MSQPSKKQRSPRNSISSNNAWKKVVDTGRTLGILRCLRRNDLRRVAEAVALLKQVQSSLKRQKYQLFLHDVLSRCGPHGVLLCAIALGQTNVVGMRKSDRATLVDELEKWKDQPPINHPIFRSLAKRHKIPDSAEVSNDVHGEGVAQRISSSELSESDEENAAAVDGPGSPCDHSQPRQLADRERLYHAHSDATQSIAMHFESHGKSSNRQGRNVEAERDSTSISTCRTNALPTEMHKRSAHEGSPNNSNVTTAQEVFEHASLEGIATVFDQYICGAIRRDPIQIDRITFWRASCWTRVIRRVNCG</sequence>
<keyword evidence="3" id="KW-1185">Reference proteome</keyword>
<evidence type="ECO:0000256" key="1">
    <source>
        <dbReference type="SAM" id="MobiDB-lite"/>
    </source>
</evidence>
<feature type="region of interest" description="Disordered" evidence="1">
    <location>
        <begin position="202"/>
        <end position="250"/>
    </location>
</feature>
<dbReference type="EMBL" id="LGTZ01002046">
    <property type="protein sequence ID" value="OJD20128.1"/>
    <property type="molecule type" value="Genomic_DNA"/>
</dbReference>
<dbReference type="AlphaFoldDB" id="A0A1J9PUQ7"/>
<organism evidence="2 3">
    <name type="scientific">Blastomyces percursus</name>
    <dbReference type="NCBI Taxonomy" id="1658174"/>
    <lineage>
        <taxon>Eukaryota</taxon>
        <taxon>Fungi</taxon>
        <taxon>Dikarya</taxon>
        <taxon>Ascomycota</taxon>
        <taxon>Pezizomycotina</taxon>
        <taxon>Eurotiomycetes</taxon>
        <taxon>Eurotiomycetidae</taxon>
        <taxon>Onygenales</taxon>
        <taxon>Ajellomycetaceae</taxon>
        <taxon>Blastomyces</taxon>
    </lineage>
</organism>
<protein>
    <submittedName>
        <fullName evidence="2">Uncharacterized protein</fullName>
    </submittedName>
</protein>
<dbReference type="VEuPathDB" id="FungiDB:ACJ73_08542"/>
<dbReference type="STRING" id="1658174.A0A1J9PUQ7"/>
<feature type="region of interest" description="Disordered" evidence="1">
    <location>
        <begin position="132"/>
        <end position="178"/>
    </location>
</feature>
<dbReference type="OrthoDB" id="4246716at2759"/>
<feature type="compositionally biased region" description="Polar residues" evidence="1">
    <location>
        <begin position="222"/>
        <end position="232"/>
    </location>
</feature>
<name>A0A1J9PUQ7_9EURO</name>
<dbReference type="Proteomes" id="UP000242791">
    <property type="component" value="Unassembled WGS sequence"/>
</dbReference>
<evidence type="ECO:0000313" key="3">
    <source>
        <dbReference type="Proteomes" id="UP000242791"/>
    </source>
</evidence>
<reference evidence="2 3" key="1">
    <citation type="submission" date="2015-08" db="EMBL/GenBank/DDBJ databases">
        <title>Emmonsia species relationships and genome sequence.</title>
        <authorList>
            <person name="Cuomo C.A."/>
            <person name="Schwartz I.S."/>
            <person name="Kenyon C."/>
            <person name="De Hoog G.S."/>
            <person name="Govender N.P."/>
            <person name="Botha A."/>
            <person name="Moreno L."/>
            <person name="De Vries M."/>
            <person name="Munoz J.F."/>
            <person name="Stielow J.B."/>
        </authorList>
    </citation>
    <scope>NUCLEOTIDE SEQUENCE [LARGE SCALE GENOMIC DNA]</scope>
    <source>
        <strain evidence="2 3">EI222</strain>
    </source>
</reference>